<dbReference type="EMBL" id="CP070969">
    <property type="protein sequence ID" value="QSF43028.1"/>
    <property type="molecule type" value="Genomic_DNA"/>
</dbReference>
<feature type="chain" id="PRO_5046286750" evidence="1">
    <location>
        <begin position="24"/>
        <end position="102"/>
    </location>
</feature>
<dbReference type="Proteomes" id="UP000663452">
    <property type="component" value="Chromosome"/>
</dbReference>
<dbReference type="PROSITE" id="PS51257">
    <property type="entry name" value="PROKAR_LIPOPROTEIN"/>
    <property type="match status" value="1"/>
</dbReference>
<gene>
    <name evidence="2" type="ORF">JRJ22_17220</name>
</gene>
<accession>A0ABX7L527</accession>
<evidence type="ECO:0000256" key="1">
    <source>
        <dbReference type="SAM" id="SignalP"/>
    </source>
</evidence>
<sequence>MTSKRKFAGFGACLLSVILLFTACDSKSEKLSVKEAETIIQELLGQQKDSLVSDLKEITPPEVWSETKHQIFKDSSSLETFVVTEGKAAVLGNGFGASALKI</sequence>
<reference evidence="2 3" key="1">
    <citation type="submission" date="2021-02" db="EMBL/GenBank/DDBJ databases">
        <title>Paenibacillus tianjinensis sp. nov.</title>
        <authorList>
            <person name="Liu H."/>
        </authorList>
    </citation>
    <scope>NUCLEOTIDE SEQUENCE [LARGE SCALE GENOMIC DNA]</scope>
    <source>
        <strain evidence="2 3">TB2019</strain>
    </source>
</reference>
<keyword evidence="3" id="KW-1185">Reference proteome</keyword>
<protein>
    <submittedName>
        <fullName evidence="2">Uncharacterized protein</fullName>
    </submittedName>
</protein>
<evidence type="ECO:0000313" key="2">
    <source>
        <dbReference type="EMBL" id="QSF43028.1"/>
    </source>
</evidence>
<proteinExistence type="predicted"/>
<evidence type="ECO:0000313" key="3">
    <source>
        <dbReference type="Proteomes" id="UP000663452"/>
    </source>
</evidence>
<organism evidence="2 3">
    <name type="scientific">Paenibacillus tianjinensis</name>
    <dbReference type="NCBI Taxonomy" id="2810347"/>
    <lineage>
        <taxon>Bacteria</taxon>
        <taxon>Bacillati</taxon>
        <taxon>Bacillota</taxon>
        <taxon>Bacilli</taxon>
        <taxon>Bacillales</taxon>
        <taxon>Paenibacillaceae</taxon>
        <taxon>Paenibacillus</taxon>
    </lineage>
</organism>
<keyword evidence="1" id="KW-0732">Signal</keyword>
<feature type="signal peptide" evidence="1">
    <location>
        <begin position="1"/>
        <end position="23"/>
    </location>
</feature>
<dbReference type="RefSeq" id="WP_206100686.1">
    <property type="nucleotide sequence ID" value="NZ_CP070969.1"/>
</dbReference>
<name>A0ABX7L527_9BACL</name>